<dbReference type="EMBL" id="CP081303">
    <property type="protein sequence ID" value="QZE13103.1"/>
    <property type="molecule type" value="Genomic_DNA"/>
</dbReference>
<proteinExistence type="predicted"/>
<organism evidence="1 2">
    <name type="scientific">Halosquirtibacter laminarini</name>
    <dbReference type="NCBI Taxonomy" id="3374600"/>
    <lineage>
        <taxon>Bacteria</taxon>
        <taxon>Pseudomonadati</taxon>
        <taxon>Bacteroidota</taxon>
        <taxon>Bacteroidia</taxon>
        <taxon>Marinilabiliales</taxon>
        <taxon>Prolixibacteraceae</taxon>
        <taxon>Halosquirtibacter</taxon>
    </lineage>
</organism>
<name>A0AC61NC85_9BACT</name>
<keyword evidence="1" id="KW-0689">Ribosomal protein</keyword>
<evidence type="ECO:0000313" key="1">
    <source>
        <dbReference type="EMBL" id="QZE13103.1"/>
    </source>
</evidence>
<reference evidence="1" key="1">
    <citation type="submission" date="2021-08" db="EMBL/GenBank/DDBJ databases">
        <title>Novel anaerobic bacterium isolated from sea squirt in East Sea, Republic of Korea.</title>
        <authorList>
            <person name="Nguyen T.H."/>
            <person name="Li Z."/>
            <person name="Lee Y.-J."/>
            <person name="Ko J."/>
            <person name="Kim S.-G."/>
        </authorList>
    </citation>
    <scope>NUCLEOTIDE SEQUENCE</scope>
    <source>
        <strain evidence="1">KCTC 25031</strain>
    </source>
</reference>
<accession>A0AC61NC85</accession>
<dbReference type="Proteomes" id="UP000826212">
    <property type="component" value="Chromosome"/>
</dbReference>
<keyword evidence="1" id="KW-0687">Ribonucleoprotein</keyword>
<protein>
    <submittedName>
        <fullName evidence="1">50S ribosomal protein L10</fullName>
    </submittedName>
</protein>
<evidence type="ECO:0000313" key="2">
    <source>
        <dbReference type="Proteomes" id="UP000826212"/>
    </source>
</evidence>
<keyword evidence="2" id="KW-1185">Reference proteome</keyword>
<sequence length="173" mass="18906">MRRSEKQQLVESLKEQLNSYSHFYLADVEALDAEQTSALRRLCFQKEVKLVVAKNTLLRKAIEESDKDASGLFDVLKGSTSVLLSNIGNVPAKLIKDFGKENGKPVLKGAFVEESVYVGAETLEELVNIKSKEELVADVIALLQSPAKNVISALQSSGQTITGVLKALEEKNA</sequence>
<gene>
    <name evidence="1" type="primary">rplJ</name>
    <name evidence="1" type="ORF">K4L44_10930</name>
</gene>